<feature type="compositionally biased region" description="Low complexity" evidence="1">
    <location>
        <begin position="58"/>
        <end position="114"/>
    </location>
</feature>
<accession>A0A813G248</accession>
<evidence type="ECO:0000256" key="1">
    <source>
        <dbReference type="SAM" id="MobiDB-lite"/>
    </source>
</evidence>
<dbReference type="Proteomes" id="UP000654075">
    <property type="component" value="Unassembled WGS sequence"/>
</dbReference>
<dbReference type="AlphaFoldDB" id="A0A813G248"/>
<reference evidence="2" key="1">
    <citation type="submission" date="2021-02" db="EMBL/GenBank/DDBJ databases">
        <authorList>
            <person name="Dougan E. K."/>
            <person name="Rhodes N."/>
            <person name="Thang M."/>
            <person name="Chan C."/>
        </authorList>
    </citation>
    <scope>NUCLEOTIDE SEQUENCE</scope>
</reference>
<organism evidence="2 3">
    <name type="scientific">Polarella glacialis</name>
    <name type="common">Dinoflagellate</name>
    <dbReference type="NCBI Taxonomy" id="89957"/>
    <lineage>
        <taxon>Eukaryota</taxon>
        <taxon>Sar</taxon>
        <taxon>Alveolata</taxon>
        <taxon>Dinophyceae</taxon>
        <taxon>Suessiales</taxon>
        <taxon>Suessiaceae</taxon>
        <taxon>Polarella</taxon>
    </lineage>
</organism>
<dbReference type="EMBL" id="CAJNNV010025953">
    <property type="protein sequence ID" value="CAE8616764.1"/>
    <property type="molecule type" value="Genomic_DNA"/>
</dbReference>
<name>A0A813G248_POLGL</name>
<feature type="non-terminal residue" evidence="2">
    <location>
        <position position="339"/>
    </location>
</feature>
<feature type="compositionally biased region" description="Low complexity" evidence="1">
    <location>
        <begin position="123"/>
        <end position="161"/>
    </location>
</feature>
<feature type="non-terminal residue" evidence="2">
    <location>
        <position position="1"/>
    </location>
</feature>
<sequence>DPLYPGDWRVPADGLSTIQQQQIQQQQQQHQQQQHQQQQQQQQHATAAASGLEANLPTASSTSQTGLTTGGPAQTTHAAATTATTPKTSATTPNTQQQQQPQQQTTTTTANNNNSKQLPPHPTTSATTLQQQQQQQTTAKPSKSASSATTPNTSATAAVPSRARPAGLGSLAARLERSFGDNPLEIFRELGPYYPCPRLGNDFQLSLWSKCSARVDRERPAVVVTAASFQAAEPQITVQWLCANIPCADLQLRLTDAPPDVAEPGPEGLLQVDLPLDASQQRLGAASLRLPREALEKLPSEVFLRIYSRKGLSYKEVFLGFEFGSTLRALRVAGDEWRL</sequence>
<comment type="caution">
    <text evidence="2">The sequence shown here is derived from an EMBL/GenBank/DDBJ whole genome shotgun (WGS) entry which is preliminary data.</text>
</comment>
<evidence type="ECO:0000313" key="3">
    <source>
        <dbReference type="Proteomes" id="UP000654075"/>
    </source>
</evidence>
<feature type="region of interest" description="Disordered" evidence="1">
    <location>
        <begin position="1"/>
        <end position="162"/>
    </location>
</feature>
<gene>
    <name evidence="2" type="ORF">PGLA1383_LOCUS34435</name>
</gene>
<evidence type="ECO:0000313" key="2">
    <source>
        <dbReference type="EMBL" id="CAE8616764.1"/>
    </source>
</evidence>
<proteinExistence type="predicted"/>
<protein>
    <submittedName>
        <fullName evidence="2">Uncharacterized protein</fullName>
    </submittedName>
</protein>
<feature type="compositionally biased region" description="Low complexity" evidence="1">
    <location>
        <begin position="18"/>
        <end position="44"/>
    </location>
</feature>
<keyword evidence="3" id="KW-1185">Reference proteome</keyword>